<reference evidence="1" key="1">
    <citation type="submission" date="2022-10" db="EMBL/GenBank/DDBJ databases">
        <title>Completed Genome Sequence of two octocoral isolated bacterium, Endozoicomonas euniceicola EF212T and Endozoicomonas gorgoniicola PS125T.</title>
        <authorList>
            <person name="Chiou Y.-J."/>
            <person name="Chen Y.-H."/>
        </authorList>
    </citation>
    <scope>NUCLEOTIDE SEQUENCE</scope>
    <source>
        <strain evidence="1">EF212</strain>
    </source>
</reference>
<dbReference type="Proteomes" id="UP001163255">
    <property type="component" value="Chromosome"/>
</dbReference>
<accession>A0ABY6GTQ5</accession>
<gene>
    <name evidence="1" type="ORF">NX720_21910</name>
</gene>
<protein>
    <submittedName>
        <fullName evidence="1">DUF1819 family protein</fullName>
    </submittedName>
</protein>
<evidence type="ECO:0000313" key="2">
    <source>
        <dbReference type="Proteomes" id="UP001163255"/>
    </source>
</evidence>
<dbReference type="RefSeq" id="WP_262597509.1">
    <property type="nucleotide sequence ID" value="NZ_CP103300.1"/>
</dbReference>
<organism evidence="1 2">
    <name type="scientific">Endozoicomonas euniceicola</name>
    <dbReference type="NCBI Taxonomy" id="1234143"/>
    <lineage>
        <taxon>Bacteria</taxon>
        <taxon>Pseudomonadati</taxon>
        <taxon>Pseudomonadota</taxon>
        <taxon>Gammaproteobacteria</taxon>
        <taxon>Oceanospirillales</taxon>
        <taxon>Endozoicomonadaceae</taxon>
        <taxon>Endozoicomonas</taxon>
    </lineage>
</organism>
<sequence>MNAKVWFGDLMTGNLLVRESLLIAPLLLQKPDSDQWKEEVEIRNLLQKSSVHSARRVALGIRRRLEPMGEEFLQQLIGTDETTCRQLLLLAVMVKSPAICLFMDKVIRENRRIYQPQLPVSAWQLFIEEHYTVIGGLEEYSESTLIKTGTNVIRMLVDAGYLESPKTLKLQTVYLVPEVQQFIDTLINSPAPQPHWQILQSAMECTQ</sequence>
<dbReference type="InterPro" id="IPR014948">
    <property type="entry name" value="BrxA"/>
</dbReference>
<dbReference type="Pfam" id="PF08849">
    <property type="entry name" value="BrxA"/>
    <property type="match status" value="1"/>
</dbReference>
<dbReference type="InterPro" id="IPR023137">
    <property type="entry name" value="BrxA_sf"/>
</dbReference>
<name>A0ABY6GTQ5_9GAMM</name>
<dbReference type="Gene3D" id="1.10.3540.10">
    <property type="entry name" value="uncharacterized protein from magnetospirillum magneticum domain"/>
    <property type="match status" value="1"/>
</dbReference>
<evidence type="ECO:0000313" key="1">
    <source>
        <dbReference type="EMBL" id="UYM15476.1"/>
    </source>
</evidence>
<proteinExistence type="predicted"/>
<dbReference type="EMBL" id="CP103300">
    <property type="protein sequence ID" value="UYM15476.1"/>
    <property type="molecule type" value="Genomic_DNA"/>
</dbReference>
<keyword evidence="2" id="KW-1185">Reference proteome</keyword>